<accession>A0AAJ0HYG9</accession>
<reference evidence="4 5" key="1">
    <citation type="journal article" date="2023" name="Mol. Phylogenet. Evol.">
        <title>Genome-scale phylogeny and comparative genomics of the fungal order Sordariales.</title>
        <authorList>
            <person name="Hensen N."/>
            <person name="Bonometti L."/>
            <person name="Westerberg I."/>
            <person name="Brannstrom I.O."/>
            <person name="Guillou S."/>
            <person name="Cros-Aarteil S."/>
            <person name="Calhoun S."/>
            <person name="Haridas S."/>
            <person name="Kuo A."/>
            <person name="Mondo S."/>
            <person name="Pangilinan J."/>
            <person name="Riley R."/>
            <person name="LaButti K."/>
            <person name="Andreopoulos B."/>
            <person name="Lipzen A."/>
            <person name="Chen C."/>
            <person name="Yan M."/>
            <person name="Daum C."/>
            <person name="Ng V."/>
            <person name="Clum A."/>
            <person name="Steindorff A."/>
            <person name="Ohm R.A."/>
            <person name="Martin F."/>
            <person name="Silar P."/>
            <person name="Natvig D.O."/>
            <person name="Lalanne C."/>
            <person name="Gautier V."/>
            <person name="Ament-Velasquez S.L."/>
            <person name="Kruys A."/>
            <person name="Hutchinson M.I."/>
            <person name="Powell A.J."/>
            <person name="Barry K."/>
            <person name="Miller A.N."/>
            <person name="Grigoriev I.V."/>
            <person name="Debuchy R."/>
            <person name="Gladieux P."/>
            <person name="Hiltunen Thoren M."/>
            <person name="Johannesson H."/>
        </authorList>
    </citation>
    <scope>NUCLEOTIDE SEQUENCE [LARGE SCALE GENOMIC DNA]</scope>
    <source>
        <strain evidence="4 5">FGSC 10403</strain>
    </source>
</reference>
<dbReference type="Gene3D" id="1.10.287.1490">
    <property type="match status" value="1"/>
</dbReference>
<feature type="compositionally biased region" description="Polar residues" evidence="3">
    <location>
        <begin position="447"/>
        <end position="459"/>
    </location>
</feature>
<dbReference type="AlphaFoldDB" id="A0AAJ0HYG9"/>
<evidence type="ECO:0000313" key="5">
    <source>
        <dbReference type="Proteomes" id="UP001285908"/>
    </source>
</evidence>
<feature type="compositionally biased region" description="Polar residues" evidence="3">
    <location>
        <begin position="756"/>
        <end position="767"/>
    </location>
</feature>
<feature type="coiled-coil region" evidence="2">
    <location>
        <begin position="337"/>
        <end position="371"/>
    </location>
</feature>
<gene>
    <name evidence="4" type="ORF">B0T23DRAFT_367187</name>
</gene>
<evidence type="ECO:0000256" key="3">
    <source>
        <dbReference type="SAM" id="MobiDB-lite"/>
    </source>
</evidence>
<sequence length="929" mass="100771">MADAATPTADCEQEVAVAAAAAPPATAAAAEPVAELVPQNPPTSPTAVMGSSGDNSAQGAQPSAMRCCCGREDCVYLRHNCTLLKSVERDVHTAAKMGQVNCTMLEWSEKTPATHSKWRARQPRPEECFSSLTFSLQTLLIRHEAYMAAAERDRAELTARIEQLERENAELEEKNRETIHENYSLHAELESLNDTVREADTRIDYLETTLRESQREIRRLELAAERAATLEKQLSMLEEEQATLQATLVNTQEEARTAITRWKQAEKGINDLQEQLERMEKEAKEERERHAEVIGRIEKQREMEKELSTAAGRLKGAAAVKSLSDTKSTRNVVSHFVRDLLQDNANLQLGIAELREMLMNSHDEIQLLREQIHYHQPSSSDPKQLGTVSTLQTEFDDPDSAKTPKISQAVHVHHHYHIAQKGESRKQKKNRRSMTSGTFSPPHIISAPTTPVSSQNPQWQAGRGLGPPFIPRHSAHDSTSTAAGRWSLISEMPSEFAPSSAPTSPQSNPRRNSVFDRGIIEVSVPNSPTTSVDPTSPEWNRKSHRRQASQWSTRSTAMHNSGTCSPPYPGHRSLAGLVLAEELNQAMGAYTTDDVPDMAHGVSSAEDDTVETMSANGDVDDPEIVTDDTIHRDLDFHPEAAEQRTGGLRRMTSHESIMSLSNGLDIHTLKVRPSQLTLRPLGLSAAGTGISNVTAMPTISARGSRGSMHARDNLALVGQRLPRPVSTSQNNKRPSVAEPPFFLNPNRRAHTDGLHMSSSVRSTASRQLSLPTLGRLVSWRPWSQSSSQPTTAIDAAPGTGRTGLEPTPELPEPTPTPFGTGSTGTGTGLGIAIAASDGKSSYRSVSSSTTTGTAGTATTTTTTPLSSSLRSVSSATTGTTIKPRAPGINQPGVIPGFLSRKGGLPSKVTVEALDVSQLGSIEEALREGI</sequence>
<dbReference type="Proteomes" id="UP001285908">
    <property type="component" value="Unassembled WGS sequence"/>
</dbReference>
<keyword evidence="5" id="KW-1185">Reference proteome</keyword>
<feature type="region of interest" description="Disordered" evidence="3">
    <location>
        <begin position="781"/>
        <end position="889"/>
    </location>
</feature>
<feature type="compositionally biased region" description="Polar residues" evidence="3">
    <location>
        <begin position="376"/>
        <end position="393"/>
    </location>
</feature>
<feature type="region of interest" description="Disordered" evidence="3">
    <location>
        <begin position="721"/>
        <end position="767"/>
    </location>
</feature>
<feature type="compositionally biased region" description="Polar residues" evidence="3">
    <location>
        <begin position="524"/>
        <end position="538"/>
    </location>
</feature>
<dbReference type="CDD" id="cd14686">
    <property type="entry name" value="bZIP"/>
    <property type="match status" value="1"/>
</dbReference>
<dbReference type="SUPFAM" id="SSF57997">
    <property type="entry name" value="Tropomyosin"/>
    <property type="match status" value="1"/>
</dbReference>
<comment type="caution">
    <text evidence="4">The sequence shown here is derived from an EMBL/GenBank/DDBJ whole genome shotgun (WGS) entry which is preliminary data.</text>
</comment>
<feature type="compositionally biased region" description="Polar residues" evidence="3">
    <location>
        <begin position="548"/>
        <end position="564"/>
    </location>
</feature>
<name>A0AAJ0HYG9_9PEZI</name>
<feature type="region of interest" description="Disordered" evidence="3">
    <location>
        <begin position="375"/>
        <end position="482"/>
    </location>
</feature>
<protein>
    <submittedName>
        <fullName evidence="4">Uncharacterized protein</fullName>
    </submittedName>
</protein>
<proteinExistence type="predicted"/>
<evidence type="ECO:0000256" key="2">
    <source>
        <dbReference type="SAM" id="Coils"/>
    </source>
</evidence>
<feature type="compositionally biased region" description="Low complexity" evidence="3">
    <location>
        <begin position="781"/>
        <end position="791"/>
    </location>
</feature>
<dbReference type="GeneID" id="87874035"/>
<evidence type="ECO:0000256" key="1">
    <source>
        <dbReference type="ARBA" id="ARBA00023054"/>
    </source>
</evidence>
<feature type="region of interest" description="Disordered" evidence="3">
    <location>
        <begin position="36"/>
        <end position="57"/>
    </location>
</feature>
<feature type="coiled-coil region" evidence="2">
    <location>
        <begin position="147"/>
        <end position="300"/>
    </location>
</feature>
<dbReference type="PANTHER" id="PTHR32083">
    <property type="entry name" value="CILIA AND FLAGELLA-ASSOCIATED PROTEIN 58-RELATED"/>
    <property type="match status" value="1"/>
</dbReference>
<feature type="compositionally biased region" description="Low complexity" evidence="3">
    <location>
        <begin position="841"/>
        <end position="877"/>
    </location>
</feature>
<dbReference type="RefSeq" id="XP_062688162.1">
    <property type="nucleotide sequence ID" value="XM_062836413.1"/>
</dbReference>
<keyword evidence="1 2" id="KW-0175">Coiled coil</keyword>
<dbReference type="EMBL" id="JAULSX010000010">
    <property type="protein sequence ID" value="KAK3485258.1"/>
    <property type="molecule type" value="Genomic_DNA"/>
</dbReference>
<evidence type="ECO:0000313" key="4">
    <source>
        <dbReference type="EMBL" id="KAK3485258.1"/>
    </source>
</evidence>
<organism evidence="4 5">
    <name type="scientific">Neurospora hispaniola</name>
    <dbReference type="NCBI Taxonomy" id="588809"/>
    <lineage>
        <taxon>Eukaryota</taxon>
        <taxon>Fungi</taxon>
        <taxon>Dikarya</taxon>
        <taxon>Ascomycota</taxon>
        <taxon>Pezizomycotina</taxon>
        <taxon>Sordariomycetes</taxon>
        <taxon>Sordariomycetidae</taxon>
        <taxon>Sordariales</taxon>
        <taxon>Sordariaceae</taxon>
        <taxon>Neurospora</taxon>
    </lineage>
</organism>
<feature type="region of interest" description="Disordered" evidence="3">
    <location>
        <begin position="521"/>
        <end position="567"/>
    </location>
</feature>